<comment type="caution">
    <text evidence="1">The sequence shown here is derived from an EMBL/GenBank/DDBJ whole genome shotgun (WGS) entry which is preliminary data.</text>
</comment>
<sequence length="119" mass="13636">MNNAAVSNSKLHKKALAFANFPTVYGPAIVRTAIFWTDQSTNKFEKVYKWRWLSPGHSIYPDSKRETRKYTNRIRILDEGAWFVANPDSSLDIILFLNSERPGLALDLSTIHTIQILLL</sequence>
<accession>A0A8H2XL47</accession>
<dbReference type="Proteomes" id="UP000663846">
    <property type="component" value="Unassembled WGS sequence"/>
</dbReference>
<name>A0A8H2XL47_9AGAM</name>
<evidence type="ECO:0000313" key="2">
    <source>
        <dbReference type="Proteomes" id="UP000663846"/>
    </source>
</evidence>
<dbReference type="AlphaFoldDB" id="A0A8H2XL47"/>
<reference evidence="1" key="1">
    <citation type="submission" date="2021-01" db="EMBL/GenBank/DDBJ databases">
        <authorList>
            <person name="Kaushik A."/>
        </authorList>
    </citation>
    <scope>NUCLEOTIDE SEQUENCE</scope>
    <source>
        <strain evidence="1">AG1-1C</strain>
    </source>
</reference>
<organism evidence="1 2">
    <name type="scientific">Rhizoctonia solani</name>
    <dbReference type="NCBI Taxonomy" id="456999"/>
    <lineage>
        <taxon>Eukaryota</taxon>
        <taxon>Fungi</taxon>
        <taxon>Dikarya</taxon>
        <taxon>Basidiomycota</taxon>
        <taxon>Agaricomycotina</taxon>
        <taxon>Agaricomycetes</taxon>
        <taxon>Cantharellales</taxon>
        <taxon>Ceratobasidiaceae</taxon>
        <taxon>Rhizoctonia</taxon>
    </lineage>
</organism>
<proteinExistence type="predicted"/>
<dbReference type="EMBL" id="CAJMWS010000325">
    <property type="protein sequence ID" value="CAE6427781.1"/>
    <property type="molecule type" value="Genomic_DNA"/>
</dbReference>
<gene>
    <name evidence="1" type="ORF">RDB_LOCUS99911</name>
</gene>
<evidence type="ECO:0000313" key="1">
    <source>
        <dbReference type="EMBL" id="CAE6427781.1"/>
    </source>
</evidence>
<protein>
    <submittedName>
        <fullName evidence="1">Uncharacterized protein</fullName>
    </submittedName>
</protein>